<gene>
    <name evidence="1" type="ORF">GCM10007884_50650</name>
</gene>
<protein>
    <submittedName>
        <fullName evidence="1">Uncharacterized protein</fullName>
    </submittedName>
</protein>
<dbReference type="Proteomes" id="UP001156881">
    <property type="component" value="Unassembled WGS sequence"/>
</dbReference>
<name>A0ABQ6DFJ7_9HYPH</name>
<reference evidence="2" key="1">
    <citation type="journal article" date="2019" name="Int. J. Syst. Evol. Microbiol.">
        <title>The Global Catalogue of Microorganisms (GCM) 10K type strain sequencing project: providing services to taxonomists for standard genome sequencing and annotation.</title>
        <authorList>
            <consortium name="The Broad Institute Genomics Platform"/>
            <consortium name="The Broad Institute Genome Sequencing Center for Infectious Disease"/>
            <person name="Wu L."/>
            <person name="Ma J."/>
        </authorList>
    </citation>
    <scope>NUCLEOTIDE SEQUENCE [LARGE SCALE GENOMIC DNA]</scope>
    <source>
        <strain evidence="2">NBRC 107710</strain>
    </source>
</reference>
<evidence type="ECO:0000313" key="2">
    <source>
        <dbReference type="Proteomes" id="UP001156881"/>
    </source>
</evidence>
<organism evidence="1 2">
    <name type="scientific">Methylobacterium brachythecii</name>
    <dbReference type="NCBI Taxonomy" id="1176177"/>
    <lineage>
        <taxon>Bacteria</taxon>
        <taxon>Pseudomonadati</taxon>
        <taxon>Pseudomonadota</taxon>
        <taxon>Alphaproteobacteria</taxon>
        <taxon>Hyphomicrobiales</taxon>
        <taxon>Methylobacteriaceae</taxon>
        <taxon>Methylobacterium</taxon>
    </lineage>
</organism>
<comment type="caution">
    <text evidence="1">The sequence shown here is derived from an EMBL/GenBank/DDBJ whole genome shotgun (WGS) entry which is preliminary data.</text>
</comment>
<sequence>MTYRLIGVALGAYEILLRGETVGNLTRTAGTRLRPVVWRARLTERQAISNHPRPFTRSENDFRTFAAAQAWLGPATTAAKT</sequence>
<dbReference type="EMBL" id="BSPG01000075">
    <property type="protein sequence ID" value="GLS47063.1"/>
    <property type="molecule type" value="Genomic_DNA"/>
</dbReference>
<evidence type="ECO:0000313" key="1">
    <source>
        <dbReference type="EMBL" id="GLS47063.1"/>
    </source>
</evidence>
<accession>A0ABQ6DFJ7</accession>
<keyword evidence="2" id="KW-1185">Reference proteome</keyword>
<proteinExistence type="predicted"/>